<sequence length="282" mass="31036">MTDAYYELLDPACDDAAVPGEKFRATDLARGTWSAAIQHGGPVSALLVRALERCEQRDDTRLSRVVIDLLGGVPAEGDLWVRAQVQRPGRQIELLGAEMLAPGPDGTPRPVARATGWRLQRQDTRSLAHAAAPLPRPRAEAFDRNLKARDWDRNYVHSLEWLWLTEPLRDGPGESWISPTVDLVNGESMTQLERLFAVADCANGIGSKLDITKWTFLNTDLAVHVFRVPDGDWIGIRAQTSYGPDGIGTTVGTLFDEQGAVGAIQQSVLVRRRPPRAERGSE</sequence>
<feature type="domain" description="Acyl-CoA thioesterase-like C-terminal" evidence="2">
    <location>
        <begin position="150"/>
        <end position="270"/>
    </location>
</feature>
<evidence type="ECO:0000259" key="1">
    <source>
        <dbReference type="Pfam" id="PF13622"/>
    </source>
</evidence>
<accession>A0A1W9Z8U3</accession>
<gene>
    <name evidence="3" type="ORF">BST14_22525</name>
</gene>
<dbReference type="InterPro" id="IPR042171">
    <property type="entry name" value="Acyl-CoA_hotdog"/>
</dbReference>
<reference evidence="3 4" key="1">
    <citation type="submission" date="2016-12" db="EMBL/GenBank/DDBJ databases">
        <title>The new phylogeny of genus Mycobacterium.</title>
        <authorList>
            <person name="Tortoli E."/>
            <person name="Trovato A."/>
            <person name="Cirillo D.M."/>
        </authorList>
    </citation>
    <scope>NUCLEOTIDE SEQUENCE [LARGE SCALE GENOMIC DNA]</scope>
    <source>
        <strain evidence="3 4">DSM 45069</strain>
    </source>
</reference>
<dbReference type="Pfam" id="PF13622">
    <property type="entry name" value="4HBT_3"/>
    <property type="match status" value="1"/>
</dbReference>
<dbReference type="Proteomes" id="UP000192707">
    <property type="component" value="Unassembled WGS sequence"/>
</dbReference>
<evidence type="ECO:0000259" key="2">
    <source>
        <dbReference type="Pfam" id="PF20789"/>
    </source>
</evidence>
<comment type="caution">
    <text evidence="3">The sequence shown here is derived from an EMBL/GenBank/DDBJ whole genome shotgun (WGS) entry which is preliminary data.</text>
</comment>
<feature type="domain" description="Acyl-CoA thioesterase-like N-terminal HotDog" evidence="1">
    <location>
        <begin position="30"/>
        <end position="118"/>
    </location>
</feature>
<name>A0A1W9Z8U3_MYCAI</name>
<dbReference type="InterPro" id="IPR049449">
    <property type="entry name" value="TesB_ACOT8-like_N"/>
</dbReference>
<proteinExistence type="predicted"/>
<dbReference type="Gene3D" id="2.40.160.210">
    <property type="entry name" value="Acyl-CoA thioesterase, double hotdog domain"/>
    <property type="match status" value="1"/>
</dbReference>
<evidence type="ECO:0000313" key="4">
    <source>
        <dbReference type="Proteomes" id="UP000192707"/>
    </source>
</evidence>
<protein>
    <submittedName>
        <fullName evidence="3">Thioesterase</fullName>
    </submittedName>
</protein>
<dbReference type="Pfam" id="PF20789">
    <property type="entry name" value="4HBT_3C"/>
    <property type="match status" value="1"/>
</dbReference>
<keyword evidence="4" id="KW-1185">Reference proteome</keyword>
<organism evidence="3 4">
    <name type="scientific">Mycobacterium arosiense ATCC BAA-1401 = DSM 45069</name>
    <dbReference type="NCBI Taxonomy" id="1265311"/>
    <lineage>
        <taxon>Bacteria</taxon>
        <taxon>Bacillati</taxon>
        <taxon>Actinomycetota</taxon>
        <taxon>Actinomycetes</taxon>
        <taxon>Mycobacteriales</taxon>
        <taxon>Mycobacteriaceae</taxon>
        <taxon>Mycobacterium</taxon>
        <taxon>Mycobacterium avium complex (MAC)</taxon>
    </lineage>
</organism>
<evidence type="ECO:0000313" key="3">
    <source>
        <dbReference type="EMBL" id="ORA09160.1"/>
    </source>
</evidence>
<dbReference type="OrthoDB" id="1413770at2"/>
<dbReference type="RefSeq" id="WP_083066556.1">
    <property type="nucleotide sequence ID" value="NZ_MVHG01000081.1"/>
</dbReference>
<dbReference type="InterPro" id="IPR049450">
    <property type="entry name" value="ACOT8-like_C"/>
</dbReference>
<dbReference type="EMBL" id="MVHG01000081">
    <property type="protein sequence ID" value="ORA09160.1"/>
    <property type="molecule type" value="Genomic_DNA"/>
</dbReference>
<dbReference type="InterPro" id="IPR029069">
    <property type="entry name" value="HotDog_dom_sf"/>
</dbReference>
<dbReference type="SUPFAM" id="SSF54637">
    <property type="entry name" value="Thioesterase/thiol ester dehydrase-isomerase"/>
    <property type="match status" value="1"/>
</dbReference>
<dbReference type="AlphaFoldDB" id="A0A1W9Z8U3"/>